<keyword evidence="5" id="KW-0969">Cilium</keyword>
<gene>
    <name evidence="11" type="ORF">HYG79_15660</name>
</gene>
<feature type="chain" id="PRO_5028984514" evidence="7">
    <location>
        <begin position="25"/>
        <end position="2029"/>
    </location>
</feature>
<dbReference type="Pfam" id="PF18962">
    <property type="entry name" value="Por_Secre_tail"/>
    <property type="match status" value="1"/>
</dbReference>
<dbReference type="SUPFAM" id="SSF55486">
    <property type="entry name" value="Metalloproteases ('zincins'), catalytic domain"/>
    <property type="match status" value="1"/>
</dbReference>
<evidence type="ECO:0000256" key="7">
    <source>
        <dbReference type="SAM" id="SignalP"/>
    </source>
</evidence>
<dbReference type="NCBIfam" id="TIGR04183">
    <property type="entry name" value="Por_Secre_tail"/>
    <property type="match status" value="1"/>
</dbReference>
<dbReference type="Gene3D" id="2.60.40.10">
    <property type="entry name" value="Immunoglobulins"/>
    <property type="match status" value="3"/>
</dbReference>
<dbReference type="Proteomes" id="UP000509302">
    <property type="component" value="Chromosome"/>
</dbReference>
<evidence type="ECO:0000259" key="8">
    <source>
        <dbReference type="Pfam" id="PF06119"/>
    </source>
</evidence>
<evidence type="ECO:0000256" key="3">
    <source>
        <dbReference type="ARBA" id="ARBA00022490"/>
    </source>
</evidence>
<dbReference type="Pfam" id="PF06119">
    <property type="entry name" value="NIDO"/>
    <property type="match status" value="1"/>
</dbReference>
<keyword evidence="6" id="KW-0966">Cell projection</keyword>
<dbReference type="GO" id="GO:0007160">
    <property type="term" value="P:cell-matrix adhesion"/>
    <property type="evidence" value="ECO:0007669"/>
    <property type="project" value="InterPro"/>
</dbReference>
<evidence type="ECO:0000256" key="1">
    <source>
        <dbReference type="ARBA" id="ARBA00004138"/>
    </source>
</evidence>
<evidence type="ECO:0000256" key="5">
    <source>
        <dbReference type="ARBA" id="ARBA00023069"/>
    </source>
</evidence>
<dbReference type="InterPro" id="IPR053879">
    <property type="entry name" value="HYDIN_VesB_CFA65-like_Ig"/>
</dbReference>
<accession>A0A7H9ATH6</accession>
<feature type="signal peptide" evidence="7">
    <location>
        <begin position="1"/>
        <end position="24"/>
    </location>
</feature>
<dbReference type="EMBL" id="CP058595">
    <property type="protein sequence ID" value="QLG46726.1"/>
    <property type="molecule type" value="Genomic_DNA"/>
</dbReference>
<dbReference type="InterPro" id="IPR026444">
    <property type="entry name" value="Secre_tail"/>
</dbReference>
<dbReference type="InterPro" id="IPR003886">
    <property type="entry name" value="NIDO_dom"/>
</dbReference>
<protein>
    <submittedName>
        <fullName evidence="11">Choice-of-anchor D domain-containing protein</fullName>
    </submittedName>
</protein>
<feature type="domain" description="HYDIN/VesB/CFA65-like Ig-like" evidence="10">
    <location>
        <begin position="1129"/>
        <end position="1220"/>
    </location>
</feature>
<evidence type="ECO:0000259" key="10">
    <source>
        <dbReference type="Pfam" id="PF22544"/>
    </source>
</evidence>
<evidence type="ECO:0000259" key="9">
    <source>
        <dbReference type="Pfam" id="PF18962"/>
    </source>
</evidence>
<dbReference type="NCBIfam" id="NF012200">
    <property type="entry name" value="choice_anch_D"/>
    <property type="match status" value="1"/>
</dbReference>
<dbReference type="GO" id="GO:0005737">
    <property type="term" value="C:cytoplasm"/>
    <property type="evidence" value="ECO:0007669"/>
    <property type="project" value="UniProtKB-SubCell"/>
</dbReference>
<dbReference type="InterPro" id="IPR013783">
    <property type="entry name" value="Ig-like_fold"/>
</dbReference>
<keyword evidence="4 7" id="KW-0732">Signal</keyword>
<evidence type="ECO:0000313" key="12">
    <source>
        <dbReference type="Proteomes" id="UP000509302"/>
    </source>
</evidence>
<proteinExistence type="predicted"/>
<keyword evidence="3" id="KW-0963">Cytoplasm</keyword>
<evidence type="ECO:0000256" key="4">
    <source>
        <dbReference type="ARBA" id="ARBA00022729"/>
    </source>
</evidence>
<dbReference type="Pfam" id="PF22544">
    <property type="entry name" value="HYDIN_VesB_CFA65-like_Ig"/>
    <property type="match status" value="1"/>
</dbReference>
<name>A0A7H9ATH6_9FLAO</name>
<evidence type="ECO:0000256" key="6">
    <source>
        <dbReference type="ARBA" id="ARBA00023273"/>
    </source>
</evidence>
<organism evidence="11 12">
    <name type="scientific">Costertonia aggregata</name>
    <dbReference type="NCBI Taxonomy" id="343403"/>
    <lineage>
        <taxon>Bacteria</taxon>
        <taxon>Pseudomonadati</taxon>
        <taxon>Bacteroidota</taxon>
        <taxon>Flavobacteriia</taxon>
        <taxon>Flavobacteriales</taxon>
        <taxon>Flavobacteriaceae</taxon>
        <taxon>Costertonia</taxon>
    </lineage>
</organism>
<dbReference type="KEGG" id="cagg:HYG79_15660"/>
<sequence>MLKSYRIFTFILLFVFCGIQTAQAQKMEKLPGPIVVCPANYEDQHSRIAMSQMAAKKSSFSRTKKSATAELLVTFGPEAQSRPEVVAAFQFALDIWAEEIVSTVPIRIFAEFADLGPGVLASAGPTSIFRDFEGAPEPGVFYPAALANALAGVDLDPEEEFDLVVNLGNGIPWYFGTDGNTPAGLFDFVTVALHEAGHGLGFIDGGDVDNNGVGSLGFAGGVPIIFDIFVVDGDGNSVLDLPNPSQELGDFYTSGDVFVNGTNAVAALGGVLPELFAPNPFQGGSSIAHWDEATFPAGDPNSLMSPQVGASESNFNIGDITRAHFSDMGWQIAGAAPIAASPSSISDEINVDEISISELTVTNVSDQSVVVTPSVAPGSLIELFDPATITLDVSESAILQVQFNTTGITKGIYTDEIILTTEGFDRTVTIPVTLRVLDGTEAPMIGISPESFDETIDQFQVITRDLSIQNSGDDDLNYTITINNSDGISPVGFENRVTLTNNFIATEGFKTGNYGTNGAPKGLSSLITSHDGIFNSIVTNLFSGDFEEYALGNIDDQFGWFISAATEADDWVVTNTNPFEGNQHISSVSDGLGGNRLAFTPVITPGNEPFMVSSTRVNIQGSGTTWEVIPQSPAAGSVVTRVRFNADRSIDILDGGSSAFIPITAVTPEGYFDLRIIVDKDDAAMQVFFDDELVFSGTAFASEIEQVVFLTPMEAVGSTMDIDNVEIIDGDENAFFLTVSPTAGIVPFGTTETATVKFDARSLVPGVYNATINVASNDETNPNIEIPVTLTVQVPPTIGVTPDALSAAVDVRIDDPAIAERSFQITNTGESELNFTTGVGTTVFSPPSTNSANLIANMDMRKYGQGNTERFDKNRLKSIESKPNKKLKLLSAKNIELEKNARVFSDSIFYDTGINFPDDFIGFGDGTALAFAVKFDAESDFTLNAVRNAYQTEDLDEVSIILEVIRGGETPDLGQLLTSQVITQTSADGIFLEEILNEPQEFNAGESFWVVHKYPEGIDFSQGTFDTTSVRPDTYYASSDNGASYDNLDNFAFLTRALSGGDEGDYITLEPSSGTVAPGQSVEVSVSFDGSSLANGIFETDILVNSNDPVTPTAAVATSFEVSGQVSGIEVSDELLTFNDVFIGNENNRTFTISSTGLALLNIESITSDNPDFSVDLSSTVIPGGEEQEITVTFAPSTVGSINGIISIVSDAPDTDTIEVIVNGIGVDPPTAILDPSEVFEVVDTGKTVTTEITLRNDGSSPLVYSFPELTMAAALANPSAVISNNAELIEFSGFETKEKGIKDTRSGAKVLNSMGKDDEFGYTWIDSDEEGGPVYFPFDISTIGFELTEFVGADGTAELALPFPIEFYDSTYESLFVNANGFVSFQPPTSPFTFFNGQIPVDDGINNIIAGFWADLEPQEEGGSVHIAAFADAVVVQWTNAPIFFGNPEETVTFKIIILDDGTIDVFYDDVNAASFTDQGTVGIENADATDGAQVAFNTPYIKDGLALRFIRPEIPLTNFISDISSLSGVIPAGGSRNLTVTLDATDLSPDVYYDELNVSSNAPDKSTGTSLIELTVLDAPTVTNFTLINAETNEEVGPLEEGTIIDLANFASNSFSILASVGEVPVSSVIYDFNGTEGFKTENIAPFTLAGDLNGNFNSVVFPLGNNTVTATPYPERGGNGEAGKSLTINFEVIDTRVREITSFTLINADTDEEIGPLLEGDVIDLADFPSNSFSILASIGEAPVKSVVFDFNDTEGFKTENIAPYTLNGDLNGDFRSVSFPLGNNTVKATPFSESNGEGEVGNALTINFEVVDTRASEITSLTLINAETNEEVGPLLEGDIIDLADFASNNFSILASVGDLPVRSVIFDFNGTQGFKTESIVPFTLAGDRNGNFNSVSFPLGNNTVTATPFSERSGNGEAGTSLTINFEVVNSVENTSNSILNNGKVYPNPVENITQFTLEGTSNQTLKGTLHNMMGQLVKESFDFKVDEFGSAPLDMTTLPKGVYILNLRDVTGKTVSQVRIIKE</sequence>
<feature type="domain" description="NIDO" evidence="8">
    <location>
        <begin position="1375"/>
        <end position="1429"/>
    </location>
</feature>
<feature type="domain" description="Secretion system C-terminal sorting" evidence="9">
    <location>
        <begin position="1950"/>
        <end position="2024"/>
    </location>
</feature>
<evidence type="ECO:0000313" key="11">
    <source>
        <dbReference type="EMBL" id="QLG46726.1"/>
    </source>
</evidence>
<dbReference type="RefSeq" id="WP_179243005.1">
    <property type="nucleotide sequence ID" value="NZ_CP058595.1"/>
</dbReference>
<keyword evidence="12" id="KW-1185">Reference proteome</keyword>
<reference evidence="11 12" key="1">
    <citation type="journal article" date="2006" name="Int. J. Syst. Evol. Microbiol.">
        <title>Costertonia aggregata gen. nov., sp. nov., a mesophilic marine bacterium of the family Flavobacteriaceae, isolated from a mature biofilm.</title>
        <authorList>
            <person name="Kwon K.K."/>
            <person name="Lee Y.K."/>
            <person name="Lee H.K."/>
        </authorList>
    </citation>
    <scope>NUCLEOTIDE SEQUENCE [LARGE SCALE GENOMIC DNA]</scope>
    <source>
        <strain evidence="11 12">KCCM 42265</strain>
    </source>
</reference>
<comment type="subcellular location">
    <subcellularLocation>
        <location evidence="1">Cell projection</location>
        <location evidence="1">Cilium</location>
    </subcellularLocation>
    <subcellularLocation>
        <location evidence="2">Cytoplasm</location>
    </subcellularLocation>
</comment>
<evidence type="ECO:0000256" key="2">
    <source>
        <dbReference type="ARBA" id="ARBA00004496"/>
    </source>
</evidence>